<reference evidence="4 5" key="1">
    <citation type="submission" date="2016-10" db="EMBL/GenBank/DDBJ databases">
        <authorList>
            <person name="de Groot N.N."/>
        </authorList>
    </citation>
    <scope>NUCLEOTIDE SEQUENCE [LARGE SCALE GENOMIC DNA]</scope>
    <source>
        <strain evidence="4 5">CGMCC 1.9109</strain>
    </source>
</reference>
<evidence type="ECO:0000313" key="4">
    <source>
        <dbReference type="EMBL" id="SDE70181.1"/>
    </source>
</evidence>
<dbReference type="GO" id="GO:0006527">
    <property type="term" value="P:L-arginine catabolic process"/>
    <property type="evidence" value="ECO:0007669"/>
    <property type="project" value="InterPro"/>
</dbReference>
<protein>
    <submittedName>
        <fullName evidence="4">Arginine N-succinyltransferase</fullName>
    </submittedName>
</protein>
<dbReference type="Pfam" id="PF04958">
    <property type="entry name" value="AstA"/>
    <property type="match status" value="1"/>
</dbReference>
<gene>
    <name evidence="4" type="ORF">SAMN04488071_3591</name>
</gene>
<dbReference type="GO" id="GO:0008791">
    <property type="term" value="F:arginine N-succinyltransferase activity"/>
    <property type="evidence" value="ECO:0007669"/>
    <property type="project" value="InterPro"/>
</dbReference>
<dbReference type="AlphaFoldDB" id="A0A1G7F2R9"/>
<dbReference type="PANTHER" id="PTHR30420">
    <property type="entry name" value="N-SUCCINYLARGININE DIHYDROLASE"/>
    <property type="match status" value="1"/>
</dbReference>
<dbReference type="NCBIfam" id="TIGR03243">
    <property type="entry name" value="arg_catab_AOST"/>
    <property type="match status" value="1"/>
</dbReference>
<organism evidence="4 5">
    <name type="scientific">Kordiimonas lacus</name>
    <dbReference type="NCBI Taxonomy" id="637679"/>
    <lineage>
        <taxon>Bacteria</taxon>
        <taxon>Pseudomonadati</taxon>
        <taxon>Pseudomonadota</taxon>
        <taxon>Alphaproteobacteria</taxon>
        <taxon>Kordiimonadales</taxon>
        <taxon>Kordiimonadaceae</taxon>
        <taxon>Kordiimonas</taxon>
    </lineage>
</organism>
<dbReference type="STRING" id="637679.GCA_001550055_01563"/>
<dbReference type="PANTHER" id="PTHR30420:SF1">
    <property type="entry name" value="ARGININE N-SUCCINYLTRANSFERASE"/>
    <property type="match status" value="1"/>
</dbReference>
<name>A0A1G7F2R9_9PROT</name>
<proteinExistence type="predicted"/>
<evidence type="ECO:0000313" key="5">
    <source>
        <dbReference type="Proteomes" id="UP000183685"/>
    </source>
</evidence>
<evidence type="ECO:0000256" key="1">
    <source>
        <dbReference type="ARBA" id="ARBA00022503"/>
    </source>
</evidence>
<dbReference type="InterPro" id="IPR007041">
    <property type="entry name" value="Arg_succinylTrfase_AstA/AruG"/>
</dbReference>
<keyword evidence="1" id="KW-0056">Arginine metabolism</keyword>
<keyword evidence="3" id="KW-0012">Acyltransferase</keyword>
<dbReference type="OrthoDB" id="21121at2"/>
<dbReference type="Proteomes" id="UP000183685">
    <property type="component" value="Unassembled WGS sequence"/>
</dbReference>
<dbReference type="Gene3D" id="3.40.630.30">
    <property type="match status" value="1"/>
</dbReference>
<accession>A0A1G7F2R9</accession>
<keyword evidence="2 4" id="KW-0808">Transferase</keyword>
<dbReference type="SUPFAM" id="SSF55729">
    <property type="entry name" value="Acyl-CoA N-acyltransferases (Nat)"/>
    <property type="match status" value="1"/>
</dbReference>
<dbReference type="RefSeq" id="WP_068303489.1">
    <property type="nucleotide sequence ID" value="NZ_DAIOMO010000007.1"/>
</dbReference>
<evidence type="ECO:0000256" key="3">
    <source>
        <dbReference type="ARBA" id="ARBA00023315"/>
    </source>
</evidence>
<sequence length="348" mass="38387">MYVVRPARLKDLDGLQALAKKTGTGLTTLPVDKKALEAKIRESMEAFSNTPDMNKKASYLLVMEDPKEGKIVGTSALIVGVGLDKPFYSYRILHQTQVSHEPEMRVDTELLQLSNDFVGATEVATLFLDEDYRRDNLGKLMSKARYLLMAAHPDRFSDQVISEIRGWVDEDGNSPFWEALGRHFFGMDFKTADRINGMGNSQFISDLMPKFPIYTALLPEEAKAVIGKPHDSARPAIKLLKKEGFRFSRSVDIFDGGPALEVHKRGIWTCRKSVAGELGGTVEGGGHDPLHMACNPSLDDFRVVLTNVVQGTSGIWVPEEAASALNLKAGDPILYAPIGRRVPAQLAE</sequence>
<dbReference type="EMBL" id="FNAK01000009">
    <property type="protein sequence ID" value="SDE70181.1"/>
    <property type="molecule type" value="Genomic_DNA"/>
</dbReference>
<keyword evidence="5" id="KW-1185">Reference proteome</keyword>
<evidence type="ECO:0000256" key="2">
    <source>
        <dbReference type="ARBA" id="ARBA00022679"/>
    </source>
</evidence>
<dbReference type="InterPro" id="IPR016181">
    <property type="entry name" value="Acyl_CoA_acyltransferase"/>
</dbReference>